<evidence type="ECO:0000259" key="6">
    <source>
        <dbReference type="SMART" id="SM01005"/>
    </source>
</evidence>
<dbReference type="PROSITE" id="PS00395">
    <property type="entry name" value="ALANINE_RACEMASE"/>
    <property type="match status" value="1"/>
</dbReference>
<dbReference type="SUPFAM" id="SSF51419">
    <property type="entry name" value="PLP-binding barrel"/>
    <property type="match status" value="2"/>
</dbReference>
<evidence type="ECO:0000313" key="7">
    <source>
        <dbReference type="EMBL" id="KXB38930.1"/>
    </source>
</evidence>
<dbReference type="Pfam" id="PF01168">
    <property type="entry name" value="Ala_racemase_N"/>
    <property type="match status" value="2"/>
</dbReference>
<dbReference type="GO" id="GO:0009252">
    <property type="term" value="P:peptidoglycan biosynthetic process"/>
    <property type="evidence" value="ECO:0007669"/>
    <property type="project" value="TreeGrafter"/>
</dbReference>
<dbReference type="SUPFAM" id="SSF50621">
    <property type="entry name" value="Alanine racemase C-terminal domain-like"/>
    <property type="match status" value="1"/>
</dbReference>
<dbReference type="InterPro" id="IPR000821">
    <property type="entry name" value="Ala_racemase"/>
</dbReference>
<name>A0A133Y6V8_9FIRM</name>
<dbReference type="PRINTS" id="PR00992">
    <property type="entry name" value="ALARACEMASE"/>
</dbReference>
<dbReference type="InterPro" id="IPR020622">
    <property type="entry name" value="Ala_racemase_pyridoxalP-BS"/>
</dbReference>
<gene>
    <name evidence="7" type="ORF">HMPREF1872_01417</name>
</gene>
<dbReference type="Pfam" id="PF00842">
    <property type="entry name" value="Ala_racemase_C"/>
    <property type="match status" value="1"/>
</dbReference>
<dbReference type="GO" id="GO:0030632">
    <property type="term" value="P:D-alanine biosynthetic process"/>
    <property type="evidence" value="ECO:0007669"/>
    <property type="project" value="TreeGrafter"/>
</dbReference>
<keyword evidence="8" id="KW-1185">Reference proteome</keyword>
<dbReference type="InterPro" id="IPR029066">
    <property type="entry name" value="PLP-binding_barrel"/>
</dbReference>
<dbReference type="PANTHER" id="PTHR30511">
    <property type="entry name" value="ALANINE RACEMASE"/>
    <property type="match status" value="1"/>
</dbReference>
<keyword evidence="3" id="KW-0413">Isomerase</keyword>
<accession>A0A133Y6V8</accession>
<dbReference type="SMART" id="SM01005">
    <property type="entry name" value="Ala_racemase_C"/>
    <property type="match status" value="1"/>
</dbReference>
<feature type="binding site" evidence="5">
    <location>
        <position position="146"/>
    </location>
    <ligand>
        <name>substrate</name>
    </ligand>
</feature>
<proteinExistence type="predicted"/>
<dbReference type="InterPro" id="IPR001608">
    <property type="entry name" value="Ala_racemase_N"/>
</dbReference>
<dbReference type="CDD" id="cd00430">
    <property type="entry name" value="PLPDE_III_AR"/>
    <property type="match status" value="1"/>
</dbReference>
<evidence type="ECO:0000256" key="2">
    <source>
        <dbReference type="ARBA" id="ARBA00022898"/>
    </source>
</evidence>
<comment type="caution">
    <text evidence="7">The sequence shown here is derived from an EMBL/GenBank/DDBJ whole genome shotgun (WGS) entry which is preliminary data.</text>
</comment>
<keyword evidence="2 4" id="KW-0663">Pyridoxal phosphate</keyword>
<reference evidence="8" key="1">
    <citation type="submission" date="2016-01" db="EMBL/GenBank/DDBJ databases">
        <authorList>
            <person name="Mitreva M."/>
            <person name="Pepin K.H."/>
            <person name="Mihindukulasuriya K.A."/>
            <person name="Fulton R."/>
            <person name="Fronick C."/>
            <person name="O'Laughlin M."/>
            <person name="Miner T."/>
            <person name="Herter B."/>
            <person name="Rosa B.A."/>
            <person name="Cordes M."/>
            <person name="Tomlinson C."/>
            <person name="Wollam A."/>
            <person name="Palsikar V.B."/>
            <person name="Mardis E.R."/>
            <person name="Wilson R.K."/>
        </authorList>
    </citation>
    <scope>NUCLEOTIDE SEQUENCE [LARGE SCALE GENOMIC DNA]</scope>
    <source>
        <strain evidence="8">KA00274</strain>
    </source>
</reference>
<evidence type="ECO:0000256" key="1">
    <source>
        <dbReference type="ARBA" id="ARBA00001933"/>
    </source>
</evidence>
<dbReference type="Proteomes" id="UP000070080">
    <property type="component" value="Unassembled WGS sequence"/>
</dbReference>
<dbReference type="RefSeq" id="WP_066715087.1">
    <property type="nucleotide sequence ID" value="NZ_JARFNM010000001.1"/>
</dbReference>
<evidence type="ECO:0000256" key="4">
    <source>
        <dbReference type="PIRSR" id="PIRSR600821-50"/>
    </source>
</evidence>
<dbReference type="Gene3D" id="2.40.37.10">
    <property type="entry name" value="Lyase, Ornithine Decarboxylase, Chain A, domain 1"/>
    <property type="match status" value="1"/>
</dbReference>
<feature type="domain" description="Alanine racemase C-terminal" evidence="6">
    <location>
        <begin position="311"/>
        <end position="446"/>
    </location>
</feature>
<sequence>MNDIKLKLAEFNKIARNYLLVDLDQAKENAQAIKSYIGPETKLLAVVKANAYGHGVLECARAFIAGGADYLGVAAADAALYLRKSGITVPILMFSDAEQLNYPTLVANDIEPAVYSAVVGRKLSLAAQAQHKQARYHLVADTGMSRIGFPSRLMLSALNEADLANLNVSADLQAALDLCRTQLKKLRSAGYLIENLSRELLEEAKQDWQTVRQLLADPNLSCQGIFSHFAKADCLGEAASKRTEEQYLLLSAFAAYLIALGYKLPLRHIANSAATVRYPEYYLDMVRPGSVLYGLPPANSPAKLPMHVKPIARWFAKIDRIFVLRANQAVSYGGLWQSETDTLVGVLAVGYADGYRRNLSNKAYVLLPTGEKAEVLGRVCMDYCMVKLPWSYAKNLRQDISQLEPVEIMGDGSNLALTADNLAELADSFNLEVCCSVAARVLRVYLQDGKVKSKRSYLFDTNSGAF</sequence>
<evidence type="ECO:0000313" key="8">
    <source>
        <dbReference type="Proteomes" id="UP000070080"/>
    </source>
</evidence>
<dbReference type="STRING" id="1497955.HMPREF1872_01417"/>
<protein>
    <submittedName>
        <fullName evidence="7">Alanine racemase</fullName>
    </submittedName>
</protein>
<dbReference type="Gene3D" id="3.20.20.10">
    <property type="entry name" value="Alanine racemase"/>
    <property type="match status" value="2"/>
</dbReference>
<dbReference type="InterPro" id="IPR009006">
    <property type="entry name" value="Ala_racemase/Decarboxylase_C"/>
</dbReference>
<comment type="cofactor">
    <cofactor evidence="1 4">
        <name>pyridoxal 5'-phosphate</name>
        <dbReference type="ChEBI" id="CHEBI:597326"/>
    </cofactor>
</comment>
<dbReference type="GO" id="GO:0005829">
    <property type="term" value="C:cytosol"/>
    <property type="evidence" value="ECO:0007669"/>
    <property type="project" value="TreeGrafter"/>
</dbReference>
<dbReference type="GO" id="GO:0030170">
    <property type="term" value="F:pyridoxal phosphate binding"/>
    <property type="evidence" value="ECO:0007669"/>
    <property type="project" value="TreeGrafter"/>
</dbReference>
<evidence type="ECO:0000256" key="3">
    <source>
        <dbReference type="ARBA" id="ARBA00023235"/>
    </source>
</evidence>
<dbReference type="PATRIC" id="fig|1497955.3.peg.1385"/>
<dbReference type="AlphaFoldDB" id="A0A133Y6V8"/>
<feature type="modified residue" description="N6-(pyridoxal phosphate)lysine" evidence="4">
    <location>
        <position position="48"/>
    </location>
</feature>
<organism evidence="7 8">
    <name type="scientific">Amygdalobacter nucleatus</name>
    <dbReference type="NCBI Taxonomy" id="3029274"/>
    <lineage>
        <taxon>Bacteria</taxon>
        <taxon>Bacillati</taxon>
        <taxon>Bacillota</taxon>
        <taxon>Clostridia</taxon>
        <taxon>Eubacteriales</taxon>
        <taxon>Oscillospiraceae</taxon>
        <taxon>Amygdalobacter</taxon>
    </lineage>
</organism>
<dbReference type="PANTHER" id="PTHR30511:SF0">
    <property type="entry name" value="ALANINE RACEMASE, CATABOLIC-RELATED"/>
    <property type="match status" value="1"/>
</dbReference>
<dbReference type="OrthoDB" id="9813814at2"/>
<dbReference type="GO" id="GO:0008784">
    <property type="term" value="F:alanine racemase activity"/>
    <property type="evidence" value="ECO:0007669"/>
    <property type="project" value="InterPro"/>
</dbReference>
<dbReference type="NCBIfam" id="TIGR00492">
    <property type="entry name" value="alr"/>
    <property type="match status" value="1"/>
</dbReference>
<dbReference type="EMBL" id="LSCV01000045">
    <property type="protein sequence ID" value="KXB38930.1"/>
    <property type="molecule type" value="Genomic_DNA"/>
</dbReference>
<feature type="binding site" evidence="5">
    <location>
        <position position="381"/>
    </location>
    <ligand>
        <name>substrate</name>
    </ligand>
</feature>
<evidence type="ECO:0000256" key="5">
    <source>
        <dbReference type="PIRSR" id="PIRSR600821-52"/>
    </source>
</evidence>
<dbReference type="InterPro" id="IPR011079">
    <property type="entry name" value="Ala_racemase_C"/>
</dbReference>